<dbReference type="Pfam" id="PF05636">
    <property type="entry name" value="HIGH_NTase1"/>
    <property type="match status" value="1"/>
</dbReference>
<sequence length="375" mass="42838">MKICGIVVEYNPFHNGHAHHIQKARELSQCDVLVAVMSGNFVQRGEPAILDKWQRARKAIEYGVDCVIELPYIYATQSASHFAKGAIDCLKLAQIDTLVFGSESNNLIELQEMAQSCIHVDHLKESLQSGNSFPKAYGLLAKEMEPNDILGVAYLKELLNTPITPYTIQRTVHYHDQEIHQEIASASAIRKAFFDKNSYENTTPMGNELTTSPVVRLKDFYPYLRTILLTSNPQELSNIFLFNEGIENHLVNIAMHCATFEEFMNQATTRRYTTSRIQRSCIQLLNRVTKEEVKKLPPLDTIRILAFNEQGREFLKHLSTLEVKVASKFAQIPAPYRKLEFRTTLLYTSMMNEEHRNQIIKKEIGGPQYIKSATQ</sequence>
<keyword evidence="2" id="KW-0820">tRNA-binding</keyword>
<comment type="similarity">
    <text evidence="2">Belongs to the TmcAL family.</text>
</comment>
<protein>
    <recommendedName>
        <fullName evidence="2">tRNA(Met) cytidine acetate ligase</fullName>
        <ecNumber evidence="2">6.3.4.-</ecNumber>
    </recommendedName>
</protein>
<dbReference type="NCBIfam" id="NF010191">
    <property type="entry name" value="PRK13670.1"/>
    <property type="match status" value="1"/>
</dbReference>
<dbReference type="HAMAP" id="MF_01539">
    <property type="entry name" value="TmcAL"/>
    <property type="match status" value="1"/>
</dbReference>
<keyword evidence="2" id="KW-0963">Cytoplasm</keyword>
<accession>A0A1T4NZI6</accession>
<gene>
    <name evidence="2" type="primary">tmcAL</name>
    <name evidence="3" type="ORF">SAMN02745191_1807</name>
</gene>
<keyword evidence="2" id="KW-0067">ATP-binding</keyword>
<dbReference type="GO" id="GO:0016740">
    <property type="term" value="F:transferase activity"/>
    <property type="evidence" value="ECO:0007669"/>
    <property type="project" value="UniProtKB-KW"/>
</dbReference>
<feature type="binding site" evidence="2">
    <location>
        <begin position="7"/>
        <end position="20"/>
    </location>
    <ligand>
        <name>ATP</name>
        <dbReference type="ChEBI" id="CHEBI:30616"/>
    </ligand>
</feature>
<keyword evidence="4" id="KW-1185">Reference proteome</keyword>
<comment type="subcellular location">
    <subcellularLocation>
        <location evidence="2">Cytoplasm</location>
    </subcellularLocation>
</comment>
<keyword evidence="3" id="KW-0808">Transferase</keyword>
<dbReference type="GO" id="GO:0005737">
    <property type="term" value="C:cytoplasm"/>
    <property type="evidence" value="ECO:0007669"/>
    <property type="project" value="UniProtKB-SubCell"/>
</dbReference>
<comment type="function">
    <text evidence="2">Catalyzes the formation of N(4)-acetylcytidine (ac(4)C) at the wobble position of elongator tRNA(Met), using acetate and ATP as substrates. First activates an acetate ion to form acetyladenylate (Ac-AMP) and then transfers the acetyl group to tRNA to form ac(4)C34.</text>
</comment>
<feature type="binding site" evidence="2">
    <location>
        <position position="147"/>
    </location>
    <ligand>
        <name>ATP</name>
        <dbReference type="ChEBI" id="CHEBI:30616"/>
    </ligand>
</feature>
<dbReference type="Gene3D" id="3.40.50.620">
    <property type="entry name" value="HUPs"/>
    <property type="match status" value="1"/>
</dbReference>
<evidence type="ECO:0000313" key="3">
    <source>
        <dbReference type="EMBL" id="SJZ84601.1"/>
    </source>
</evidence>
<keyword evidence="2" id="KW-0547">Nucleotide-binding</keyword>
<comment type="caution">
    <text evidence="2">Lacks conserved residue(s) required for the propagation of feature annotation.</text>
</comment>
<dbReference type="EMBL" id="FUWY01000005">
    <property type="protein sequence ID" value="SJZ84601.1"/>
    <property type="molecule type" value="Genomic_DNA"/>
</dbReference>
<dbReference type="EC" id="6.3.4.-" evidence="2"/>
<proteinExistence type="inferred from homology"/>
<reference evidence="4" key="1">
    <citation type="submission" date="2017-02" db="EMBL/GenBank/DDBJ databases">
        <authorList>
            <person name="Varghese N."/>
            <person name="Submissions S."/>
        </authorList>
    </citation>
    <scope>NUCLEOTIDE SEQUENCE [LARGE SCALE GENOMIC DNA]</scope>
    <source>
        <strain evidence="4">ATCC 25662</strain>
    </source>
</reference>
<keyword evidence="1 2" id="KW-0819">tRNA processing</keyword>
<evidence type="ECO:0000256" key="2">
    <source>
        <dbReference type="HAMAP-Rule" id="MF_01539"/>
    </source>
</evidence>
<keyword evidence="2" id="KW-0694">RNA-binding</keyword>
<dbReference type="OrthoDB" id="9769796at2"/>
<dbReference type="RefSeq" id="WP_078712213.1">
    <property type="nucleotide sequence ID" value="NZ_FUWY01000005.1"/>
</dbReference>
<dbReference type="SUPFAM" id="SSF52374">
    <property type="entry name" value="Nucleotidylyl transferase"/>
    <property type="match status" value="1"/>
</dbReference>
<feature type="binding site" evidence="2">
    <location>
        <position position="101"/>
    </location>
    <ligand>
        <name>ATP</name>
        <dbReference type="ChEBI" id="CHEBI:30616"/>
    </ligand>
</feature>
<dbReference type="GO" id="GO:0016879">
    <property type="term" value="F:ligase activity, forming carbon-nitrogen bonds"/>
    <property type="evidence" value="ECO:0007669"/>
    <property type="project" value="UniProtKB-UniRule"/>
</dbReference>
<dbReference type="InterPro" id="IPR014729">
    <property type="entry name" value="Rossmann-like_a/b/a_fold"/>
</dbReference>
<evidence type="ECO:0000256" key="1">
    <source>
        <dbReference type="ARBA" id="ARBA00022694"/>
    </source>
</evidence>
<dbReference type="STRING" id="118967.SAMN02745191_1807"/>
<dbReference type="GO" id="GO:0005524">
    <property type="term" value="F:ATP binding"/>
    <property type="evidence" value="ECO:0007669"/>
    <property type="project" value="UniProtKB-KW"/>
</dbReference>
<dbReference type="GO" id="GO:0000049">
    <property type="term" value="F:tRNA binding"/>
    <property type="evidence" value="ECO:0007669"/>
    <property type="project" value="UniProtKB-KW"/>
</dbReference>
<keyword evidence="2" id="KW-0436">Ligase</keyword>
<feature type="binding site" evidence="2">
    <location>
        <position position="170"/>
    </location>
    <ligand>
        <name>ATP</name>
        <dbReference type="ChEBI" id="CHEBI:30616"/>
    </ligand>
</feature>
<dbReference type="NCBIfam" id="NF010192">
    <property type="entry name" value="PRK13671.1"/>
    <property type="match status" value="1"/>
</dbReference>
<comment type="catalytic activity">
    <reaction evidence="2">
        <text>cytidine(34) in elongator tRNA(Met) + acetate + ATP = N(4)-acetylcytidine(34) in elongator tRNA(Met) + AMP + diphosphate</text>
        <dbReference type="Rhea" id="RHEA:58144"/>
        <dbReference type="Rhea" id="RHEA-COMP:10693"/>
        <dbReference type="Rhea" id="RHEA-COMP:10694"/>
        <dbReference type="ChEBI" id="CHEBI:30089"/>
        <dbReference type="ChEBI" id="CHEBI:30616"/>
        <dbReference type="ChEBI" id="CHEBI:33019"/>
        <dbReference type="ChEBI" id="CHEBI:74900"/>
        <dbReference type="ChEBI" id="CHEBI:82748"/>
        <dbReference type="ChEBI" id="CHEBI:456215"/>
    </reaction>
</comment>
<dbReference type="PANTHER" id="PTHR37825:SF1">
    <property type="entry name" value="TRNA(MET) CYTIDINE ACETATE LIGASE"/>
    <property type="match status" value="1"/>
</dbReference>
<dbReference type="AlphaFoldDB" id="A0A1T4NZI6"/>
<dbReference type="InterPro" id="IPR008513">
    <property type="entry name" value="tRNA(Met)_cyd_acetate_ligase"/>
</dbReference>
<organism evidence="3 4">
    <name type="scientific">Anaerorhabdus furcosa</name>
    <dbReference type="NCBI Taxonomy" id="118967"/>
    <lineage>
        <taxon>Bacteria</taxon>
        <taxon>Bacillati</taxon>
        <taxon>Bacillota</taxon>
        <taxon>Erysipelotrichia</taxon>
        <taxon>Erysipelotrichales</taxon>
        <taxon>Erysipelotrichaceae</taxon>
        <taxon>Anaerorhabdus</taxon>
    </lineage>
</organism>
<dbReference type="PANTHER" id="PTHR37825">
    <property type="entry name" value="TRNA(MET) CYTIDINE ACETATE LIGASE"/>
    <property type="match status" value="1"/>
</dbReference>
<evidence type="ECO:0000313" key="4">
    <source>
        <dbReference type="Proteomes" id="UP000243297"/>
    </source>
</evidence>
<dbReference type="Proteomes" id="UP000243297">
    <property type="component" value="Unassembled WGS sequence"/>
</dbReference>
<dbReference type="GO" id="GO:0006400">
    <property type="term" value="P:tRNA modification"/>
    <property type="evidence" value="ECO:0007669"/>
    <property type="project" value="UniProtKB-UniRule"/>
</dbReference>
<name>A0A1T4NZI6_9FIRM</name>